<protein>
    <recommendedName>
        <fullName evidence="3">GNAT family N-acetyltransferase</fullName>
    </recommendedName>
</protein>
<reference evidence="1 2" key="1">
    <citation type="submission" date="2023-07" db="EMBL/GenBank/DDBJ databases">
        <title>Sorghum-associated microbial communities from plants grown in Nebraska, USA.</title>
        <authorList>
            <person name="Schachtman D."/>
        </authorList>
    </citation>
    <scope>NUCLEOTIDE SEQUENCE [LARGE SCALE GENOMIC DNA]</scope>
    <source>
        <strain evidence="1 2">BE198</strain>
    </source>
</reference>
<dbReference type="PANTHER" id="PTHR43610">
    <property type="entry name" value="BLL6696 PROTEIN"/>
    <property type="match status" value="1"/>
</dbReference>
<accession>A0ABU1WC26</accession>
<dbReference type="PANTHER" id="PTHR43610:SF1">
    <property type="entry name" value="N-ACETYLTRANSFERASE DOMAIN-CONTAINING PROTEIN"/>
    <property type="match status" value="1"/>
</dbReference>
<proteinExistence type="predicted"/>
<organism evidence="1 2">
    <name type="scientific">Lysobacter niastensis</name>
    <dbReference type="NCBI Taxonomy" id="380629"/>
    <lineage>
        <taxon>Bacteria</taxon>
        <taxon>Pseudomonadati</taxon>
        <taxon>Pseudomonadota</taxon>
        <taxon>Gammaproteobacteria</taxon>
        <taxon>Lysobacterales</taxon>
        <taxon>Lysobacteraceae</taxon>
        <taxon>Lysobacter</taxon>
    </lineage>
</organism>
<dbReference type="Gene3D" id="3.40.630.30">
    <property type="match status" value="1"/>
</dbReference>
<evidence type="ECO:0008006" key="3">
    <source>
        <dbReference type="Google" id="ProtNLM"/>
    </source>
</evidence>
<dbReference type="Proteomes" id="UP001251524">
    <property type="component" value="Unassembled WGS sequence"/>
</dbReference>
<comment type="caution">
    <text evidence="1">The sequence shown here is derived from an EMBL/GenBank/DDBJ whole genome shotgun (WGS) entry which is preliminary data.</text>
</comment>
<name>A0ABU1WC26_9GAMM</name>
<dbReference type="EMBL" id="JAVDVY010000002">
    <property type="protein sequence ID" value="MDR7135031.1"/>
    <property type="molecule type" value="Genomic_DNA"/>
</dbReference>
<sequence length="126" mass="14173">MIDHANGLSVPFALRDSMGTIVGSARYIDLSDKRLEIGHGWCVPRAKHIAFETALLLLTHAFESMGCDEVKLEVPWMGHELGQWLLPKHSRTIGSHSSLLCERDWPGIRRLLRAEVDNSLKPDLAY</sequence>
<dbReference type="RefSeq" id="WP_310062318.1">
    <property type="nucleotide sequence ID" value="NZ_JAVDVY010000002.1"/>
</dbReference>
<evidence type="ECO:0000313" key="1">
    <source>
        <dbReference type="EMBL" id="MDR7135031.1"/>
    </source>
</evidence>
<evidence type="ECO:0000313" key="2">
    <source>
        <dbReference type="Proteomes" id="UP001251524"/>
    </source>
</evidence>
<keyword evidence="2" id="KW-1185">Reference proteome</keyword>
<gene>
    <name evidence="1" type="ORF">J2X06_002240</name>
</gene>